<protein>
    <submittedName>
        <fullName evidence="1">Uncharacterized protein</fullName>
    </submittedName>
</protein>
<name>A0A1W6DXE0_9CAUD</name>
<evidence type="ECO:0000313" key="1">
    <source>
        <dbReference type="EMBL" id="ARK07561.1"/>
    </source>
</evidence>
<organism evidence="1 2">
    <name type="scientific">Sphingobium phage Lacusarx</name>
    <dbReference type="NCBI Taxonomy" id="1980139"/>
    <lineage>
        <taxon>Viruses</taxon>
        <taxon>Duplodnaviria</taxon>
        <taxon>Heunggongvirae</taxon>
        <taxon>Uroviricota</taxon>
        <taxon>Caudoviricetes</taxon>
        <taxon>Lacusarxvirus</taxon>
        <taxon>Lacusarxvirus lacusarx</taxon>
    </lineage>
</organism>
<accession>A0A1W6DXE0</accession>
<proteinExistence type="predicted"/>
<gene>
    <name evidence="1" type="ORF">LAV_00186</name>
</gene>
<reference evidence="1 2" key="1">
    <citation type="submission" date="2017-02" db="EMBL/GenBank/DDBJ databases">
        <title>The first characterized phage against a member of the ecologically important #sphingomonads reveals high dissimilarity against all other known phages.</title>
        <authorList>
            <person name="Nielsen T.K."/>
            <person name="Carstens A.B."/>
            <person name="Kot W."/>
            <person name="Lametsch R."/>
            <person name="Neve H."/>
            <person name="Hansen L.H."/>
        </authorList>
    </citation>
    <scope>NUCLEOTIDE SEQUENCE [LARGE SCALE GENOMIC DNA]</scope>
</reference>
<evidence type="ECO:0000313" key="2">
    <source>
        <dbReference type="Proteomes" id="UP000223906"/>
    </source>
</evidence>
<dbReference type="Proteomes" id="UP000223906">
    <property type="component" value="Segment"/>
</dbReference>
<keyword evidence="2" id="KW-1185">Reference proteome</keyword>
<sequence>MTDASITAPIHVATFRDAISQICDLGSCAYAKFPKWKLFERAFDIAYAATRLMDIEDSVPGAARHHPHIAIINKEIASDPGDWGSDFINGLKRARDRIAGTLAAPLPHEETIAAEAEPEKAALVEEIAKWLEKQRQSVPAHGWEMADALRHDFARGHVGR</sequence>
<dbReference type="EMBL" id="KY629563">
    <property type="protein sequence ID" value="ARK07561.1"/>
    <property type="molecule type" value="Genomic_DNA"/>
</dbReference>